<keyword evidence="2" id="KW-0067">ATP-binding</keyword>
<dbReference type="InterPro" id="IPR041664">
    <property type="entry name" value="AAA_16"/>
</dbReference>
<dbReference type="AlphaFoldDB" id="A0A561T1F2"/>
<dbReference type="Proteomes" id="UP000321261">
    <property type="component" value="Unassembled WGS sequence"/>
</dbReference>
<dbReference type="PANTHER" id="PTHR16305:SF35">
    <property type="entry name" value="TRANSCRIPTIONAL ACTIVATOR DOMAIN"/>
    <property type="match status" value="1"/>
</dbReference>
<dbReference type="SMART" id="SM00421">
    <property type="entry name" value="HTH_LUXR"/>
    <property type="match status" value="1"/>
</dbReference>
<organism evidence="4 5">
    <name type="scientific">Pseudonocardia hierapolitana</name>
    <dbReference type="NCBI Taxonomy" id="1128676"/>
    <lineage>
        <taxon>Bacteria</taxon>
        <taxon>Bacillati</taxon>
        <taxon>Actinomycetota</taxon>
        <taxon>Actinomycetes</taxon>
        <taxon>Pseudonocardiales</taxon>
        <taxon>Pseudonocardiaceae</taxon>
        <taxon>Pseudonocardia</taxon>
    </lineage>
</organism>
<dbReference type="GO" id="GO:0004016">
    <property type="term" value="F:adenylate cyclase activity"/>
    <property type="evidence" value="ECO:0007669"/>
    <property type="project" value="TreeGrafter"/>
</dbReference>
<keyword evidence="5" id="KW-1185">Reference proteome</keyword>
<evidence type="ECO:0000256" key="2">
    <source>
        <dbReference type="ARBA" id="ARBA00022840"/>
    </source>
</evidence>
<dbReference type="InterPro" id="IPR016032">
    <property type="entry name" value="Sig_transdc_resp-reg_C-effctor"/>
</dbReference>
<proteinExistence type="predicted"/>
<dbReference type="InterPro" id="IPR027417">
    <property type="entry name" value="P-loop_NTPase"/>
</dbReference>
<evidence type="ECO:0000313" key="5">
    <source>
        <dbReference type="Proteomes" id="UP000321261"/>
    </source>
</evidence>
<evidence type="ECO:0000256" key="1">
    <source>
        <dbReference type="ARBA" id="ARBA00022741"/>
    </source>
</evidence>
<dbReference type="PANTHER" id="PTHR16305">
    <property type="entry name" value="TESTICULAR SOLUBLE ADENYLYL CYCLASE"/>
    <property type="match status" value="1"/>
</dbReference>
<sequence length="924" mass="94896">MSTPVRSSLLVGRAAESGLLDAALRRAATGGVCAVLVGGEAGVGKSRLVEEFLARNPTLRVLAGGCVELGADGLPYAPFVAALRGTELEDDTERRRLAPLLPALDVGDTAPGDRPRMFEAVLTLIARPAAGGPTVLVLEDAHWADRSSLDLLEFLVRNQRAAPGSLIVVTHRSDEPGARGLRPLLAGLGRLGHVERVALAPLTRAEVAAQASAILGRPADPALVASLHERSDGNPLFVEALLSDAPGDVPGSLSDLLATRVDRLGEAASVVRAVAVGGLRVPHAVLAAVCGGPVDAAVRTAVDAGVLVVDGDGYRFRHALIRDAVLAGVLPGERAGLHRRYADVLPDHGGSFAEVSHHLTGAGDGPGAVVAAWAAAAQARRALAHAEELQLVERVLGWWDDVADVAVLVRADRATVLETAAEAALRAGESERGEQLVTVALAEPGLEDVHTAALYELRARLRACTGHPGRGGDLRAALAAVPDGHPIRPYLLNALATYLMDLPDPDGARAAAKEALAATRGAGDDPAEASALVTLATLDARLGDLDTRLPLLVRAEAVARTLGADHLRLRVLALESHLLEGYGRLADAERAARAGLATAAEAGLIRSAGPVHAANLAAALLAAGRWSEAGDTVERALELVPEPIHHSRLLVLAADLALGRGELDHAGALLDRAAELGVEKPLVLVRLRGRLHLARGEPVAAIEALRPALDPADLAVAARYSWPLLAVAAEAAAADDLLSADVASIAAGVPALTPPQRAWAATAAAYPSGRSADWATAAGLWDEIGHPFERATALHHEGAALLAAGARDAAAEALARAAAIARELGAAPLLAAVTDLARRARLPLGGQASAGDAAGRIGLTPRETEVLALLATGMGNAAIAARLYISPKTASVHVSNILGKLEVANRVEAAAAAHRLGLLADRAI</sequence>
<dbReference type="OrthoDB" id="5476461at2"/>
<dbReference type="SUPFAM" id="SSF48452">
    <property type="entry name" value="TPR-like"/>
    <property type="match status" value="2"/>
</dbReference>
<keyword evidence="1" id="KW-0547">Nucleotide-binding</keyword>
<dbReference type="EMBL" id="VIWU01000001">
    <property type="protein sequence ID" value="TWF80944.1"/>
    <property type="molecule type" value="Genomic_DNA"/>
</dbReference>
<dbReference type="CDD" id="cd06170">
    <property type="entry name" value="LuxR_C_like"/>
    <property type="match status" value="1"/>
</dbReference>
<dbReference type="GO" id="GO:0005737">
    <property type="term" value="C:cytoplasm"/>
    <property type="evidence" value="ECO:0007669"/>
    <property type="project" value="TreeGrafter"/>
</dbReference>
<dbReference type="Gene3D" id="1.25.40.10">
    <property type="entry name" value="Tetratricopeptide repeat domain"/>
    <property type="match status" value="1"/>
</dbReference>
<dbReference type="GO" id="GO:0003677">
    <property type="term" value="F:DNA binding"/>
    <property type="evidence" value="ECO:0007669"/>
    <property type="project" value="InterPro"/>
</dbReference>
<dbReference type="PRINTS" id="PR00038">
    <property type="entry name" value="HTHLUXR"/>
</dbReference>
<gene>
    <name evidence="4" type="ORF">FHX44_116887</name>
</gene>
<dbReference type="InterPro" id="IPR036388">
    <property type="entry name" value="WH-like_DNA-bd_sf"/>
</dbReference>
<dbReference type="RefSeq" id="WP_147259540.1">
    <property type="nucleotide sequence ID" value="NZ_VIWU01000001.1"/>
</dbReference>
<name>A0A561T1F2_9PSEU</name>
<dbReference type="Pfam" id="PF13191">
    <property type="entry name" value="AAA_16"/>
    <property type="match status" value="1"/>
</dbReference>
<comment type="caution">
    <text evidence="4">The sequence shown here is derived from an EMBL/GenBank/DDBJ whole genome shotgun (WGS) entry which is preliminary data.</text>
</comment>
<evidence type="ECO:0000259" key="3">
    <source>
        <dbReference type="PROSITE" id="PS50043"/>
    </source>
</evidence>
<dbReference type="GO" id="GO:0005524">
    <property type="term" value="F:ATP binding"/>
    <property type="evidence" value="ECO:0007669"/>
    <property type="project" value="UniProtKB-KW"/>
</dbReference>
<reference evidence="4 5" key="1">
    <citation type="submission" date="2019-06" db="EMBL/GenBank/DDBJ databases">
        <title>Sequencing the genomes of 1000 actinobacteria strains.</title>
        <authorList>
            <person name="Klenk H.-P."/>
        </authorList>
    </citation>
    <scope>NUCLEOTIDE SEQUENCE [LARGE SCALE GENOMIC DNA]</scope>
    <source>
        <strain evidence="4 5">DSM 45671</strain>
    </source>
</reference>
<dbReference type="GO" id="GO:0006355">
    <property type="term" value="P:regulation of DNA-templated transcription"/>
    <property type="evidence" value="ECO:0007669"/>
    <property type="project" value="InterPro"/>
</dbReference>
<feature type="domain" description="HTH luxR-type" evidence="3">
    <location>
        <begin position="852"/>
        <end position="917"/>
    </location>
</feature>
<dbReference type="Gene3D" id="1.10.10.10">
    <property type="entry name" value="Winged helix-like DNA-binding domain superfamily/Winged helix DNA-binding domain"/>
    <property type="match status" value="1"/>
</dbReference>
<dbReference type="SUPFAM" id="SSF52540">
    <property type="entry name" value="P-loop containing nucleoside triphosphate hydrolases"/>
    <property type="match status" value="1"/>
</dbReference>
<evidence type="ECO:0000313" key="4">
    <source>
        <dbReference type="EMBL" id="TWF80944.1"/>
    </source>
</evidence>
<dbReference type="InterPro" id="IPR000792">
    <property type="entry name" value="Tscrpt_reg_LuxR_C"/>
</dbReference>
<accession>A0A561T1F2</accession>
<dbReference type="SUPFAM" id="SSF46894">
    <property type="entry name" value="C-terminal effector domain of the bipartite response regulators"/>
    <property type="match status" value="1"/>
</dbReference>
<dbReference type="PROSITE" id="PS50043">
    <property type="entry name" value="HTH_LUXR_2"/>
    <property type="match status" value="1"/>
</dbReference>
<protein>
    <submittedName>
        <fullName evidence="4">Regulatory LuxR family protein</fullName>
    </submittedName>
</protein>
<dbReference type="InterPro" id="IPR011990">
    <property type="entry name" value="TPR-like_helical_dom_sf"/>
</dbReference>
<dbReference type="Pfam" id="PF00196">
    <property type="entry name" value="GerE"/>
    <property type="match status" value="1"/>
</dbReference>